<protein>
    <submittedName>
        <fullName evidence="1">Uncharacterized protein</fullName>
    </submittedName>
</protein>
<comment type="caution">
    <text evidence="1">The sequence shown here is derived from an EMBL/GenBank/DDBJ whole genome shotgun (WGS) entry which is preliminary data.</text>
</comment>
<accession>A0A8J5MQ73</accession>
<evidence type="ECO:0000313" key="1">
    <source>
        <dbReference type="EMBL" id="KAG7159649.1"/>
    </source>
</evidence>
<organism evidence="1 2">
    <name type="scientific">Homarus americanus</name>
    <name type="common">American lobster</name>
    <dbReference type="NCBI Taxonomy" id="6706"/>
    <lineage>
        <taxon>Eukaryota</taxon>
        <taxon>Metazoa</taxon>
        <taxon>Ecdysozoa</taxon>
        <taxon>Arthropoda</taxon>
        <taxon>Crustacea</taxon>
        <taxon>Multicrustacea</taxon>
        <taxon>Malacostraca</taxon>
        <taxon>Eumalacostraca</taxon>
        <taxon>Eucarida</taxon>
        <taxon>Decapoda</taxon>
        <taxon>Pleocyemata</taxon>
        <taxon>Astacidea</taxon>
        <taxon>Nephropoidea</taxon>
        <taxon>Nephropidae</taxon>
        <taxon>Homarus</taxon>
    </lineage>
</organism>
<keyword evidence="2" id="KW-1185">Reference proteome</keyword>
<evidence type="ECO:0000313" key="2">
    <source>
        <dbReference type="Proteomes" id="UP000747542"/>
    </source>
</evidence>
<reference evidence="1" key="1">
    <citation type="journal article" date="2021" name="Sci. Adv.">
        <title>The American lobster genome reveals insights on longevity, neural, and immune adaptations.</title>
        <authorList>
            <person name="Polinski J.M."/>
            <person name="Zimin A.V."/>
            <person name="Clark K.F."/>
            <person name="Kohn A.B."/>
            <person name="Sadowski N."/>
            <person name="Timp W."/>
            <person name="Ptitsyn A."/>
            <person name="Khanna P."/>
            <person name="Romanova D.Y."/>
            <person name="Williams P."/>
            <person name="Greenwood S.J."/>
            <person name="Moroz L.L."/>
            <person name="Walt D.R."/>
            <person name="Bodnar A.G."/>
        </authorList>
    </citation>
    <scope>NUCLEOTIDE SEQUENCE</scope>
    <source>
        <strain evidence="1">GMGI-L3</strain>
    </source>
</reference>
<dbReference type="AlphaFoldDB" id="A0A8J5MQ73"/>
<dbReference type="Proteomes" id="UP000747542">
    <property type="component" value="Unassembled WGS sequence"/>
</dbReference>
<name>A0A8J5MQ73_HOMAM</name>
<gene>
    <name evidence="1" type="ORF">Hamer_G025299</name>
</gene>
<proteinExistence type="predicted"/>
<dbReference type="EMBL" id="JAHLQT010033046">
    <property type="protein sequence ID" value="KAG7159649.1"/>
    <property type="molecule type" value="Genomic_DNA"/>
</dbReference>
<sequence>MHKELVSLSNIVADVSGVKTVDVVRDWITTDRPKQAVQSEVNLKLKPAKNDCLLFSGLYIGCQNRGGSFDDFFAYENQAYPPSISDCGRLRTSSKSDLLQCFEKLCEARIGEPDVSAVVIDGAAVVQMLKSGTTKTFKEYSKAVFYPYIARWLGKVKRVDVRRGTGTIRRVMSLRPLSRNWPEFLRVDENKIELFNFLSQYIIQLNRGDKMDRMFCVCKIVWTYLRLHRVLMKKSRHCIDAASKGHNITLVRAVDTDVVVLPITNYHRLAVKELWMAFGSGNNFRYLPVHLYASAMGQEKARALPMFQAIT</sequence>